<dbReference type="Pfam" id="PF00084">
    <property type="entry name" value="Sushi"/>
    <property type="match status" value="8"/>
</dbReference>
<feature type="domain" description="Sushi" evidence="7">
    <location>
        <begin position="208"/>
        <end position="264"/>
    </location>
</feature>
<evidence type="ECO:0000259" key="7">
    <source>
        <dbReference type="PROSITE" id="PS50923"/>
    </source>
</evidence>
<dbReference type="CDD" id="cd00033">
    <property type="entry name" value="CCP"/>
    <property type="match status" value="8"/>
</dbReference>
<dbReference type="InterPro" id="IPR050350">
    <property type="entry name" value="Compl-Cell_Adhes-Reg"/>
</dbReference>
<dbReference type="InterPro" id="IPR035976">
    <property type="entry name" value="Sushi/SCR/CCP_sf"/>
</dbReference>
<feature type="disulfide bond" evidence="5">
    <location>
        <begin position="56"/>
        <end position="83"/>
    </location>
</feature>
<evidence type="ECO:0000313" key="8">
    <source>
        <dbReference type="EMBL" id="KAL1021063.1"/>
    </source>
</evidence>
<feature type="chain" id="PRO_5044798660" description="Sushi domain-containing protein" evidence="6">
    <location>
        <begin position="20"/>
        <end position="528"/>
    </location>
</feature>
<name>A0ABD0XHZ3_UMBPY</name>
<keyword evidence="3 5" id="KW-1015">Disulfide bond</keyword>
<dbReference type="AlphaFoldDB" id="A0ABD0XHZ3"/>
<feature type="domain" description="Sushi" evidence="7">
    <location>
        <begin position="276"/>
        <end position="335"/>
    </location>
</feature>
<evidence type="ECO:0000256" key="3">
    <source>
        <dbReference type="ARBA" id="ARBA00023157"/>
    </source>
</evidence>
<protein>
    <recommendedName>
        <fullName evidence="7">Sushi domain-containing protein</fullName>
    </recommendedName>
</protein>
<evidence type="ECO:0000256" key="5">
    <source>
        <dbReference type="PROSITE-ProRule" id="PRU00302"/>
    </source>
</evidence>
<evidence type="ECO:0000256" key="2">
    <source>
        <dbReference type="ARBA" id="ARBA00022737"/>
    </source>
</evidence>
<sequence length="528" mass="57839">MHLEYNIVFFLSIVIHASAQTPSGCGEPPTFPFMKVDNRYKEKIKFNDGDKVIYKCAEGYKGYQGTRSILCKAGQWTVLSLKCEKKSCGSAGDLFNGYFNYTGSSIGDKAYAVCNKGFTRKGVEYKTCNDSGWTEGFPTCEDITCPRPKAQENNPIKSTVINGLKEVYRPQDSLSFSCTGLYNLTGSSNVTCGVDGKWTPSFPKCTIIKCPLLNIINGRTSTGQRKRGTKVIISCLNGNELQGPGVIECSSSGRWKEGIPQCVPASQSGRMGRAEITCPYPAVANSVKPSDAVEVYRVRDSVSVVCSDGFLLSGEQQITCGPDGQWLPQLPQCLPFSSKLDGACVKPPNYPNQHVSVSSLTKTHFGPGDRVKYSCNIGYAKVRGSYYSNCINGKWTPLNLRCDRKSCGSAGEINFGYFLYTGVEFGHTATGVCNEGYHLVGQNVRNCMNDGWDGRVPVCEPVQCPEPPTVSYGAIAEYSDPPYQYSTVISYWCRKGILIGAKEIYCTKDGTWSNPPPQCRNSKFIVPH</sequence>
<dbReference type="SMART" id="SM00032">
    <property type="entry name" value="CCP"/>
    <property type="match status" value="8"/>
</dbReference>
<dbReference type="Proteomes" id="UP001557470">
    <property type="component" value="Unassembled WGS sequence"/>
</dbReference>
<accession>A0ABD0XHZ3</accession>
<dbReference type="EMBL" id="JAGEUA010000001">
    <property type="protein sequence ID" value="KAL1021063.1"/>
    <property type="molecule type" value="Genomic_DNA"/>
</dbReference>
<keyword evidence="4" id="KW-0325">Glycoprotein</keyword>
<gene>
    <name evidence="8" type="ORF">UPYG_G00008250</name>
</gene>
<evidence type="ECO:0000313" key="9">
    <source>
        <dbReference type="Proteomes" id="UP001557470"/>
    </source>
</evidence>
<feature type="domain" description="Sushi" evidence="7">
    <location>
        <begin position="405"/>
        <end position="461"/>
    </location>
</feature>
<keyword evidence="9" id="KW-1185">Reference proteome</keyword>
<feature type="domain" description="Sushi" evidence="7">
    <location>
        <begin position="462"/>
        <end position="521"/>
    </location>
</feature>
<evidence type="ECO:0000256" key="1">
    <source>
        <dbReference type="ARBA" id="ARBA00022659"/>
    </source>
</evidence>
<dbReference type="InterPro" id="IPR000436">
    <property type="entry name" value="Sushi_SCR_CCP_dom"/>
</dbReference>
<dbReference type="PANTHER" id="PTHR19325:SF560">
    <property type="entry name" value="SUSHI, VON WILLEBRAND FACTOR TYPE A, EGF AND PENTRAXIN DOMAIN-CONTAINING PROTEIN 1"/>
    <property type="match status" value="1"/>
</dbReference>
<feature type="disulfide bond" evidence="5">
    <location>
        <begin position="178"/>
        <end position="205"/>
    </location>
</feature>
<feature type="domain" description="Sushi" evidence="7">
    <location>
        <begin position="23"/>
        <end position="85"/>
    </location>
</feature>
<evidence type="ECO:0000256" key="6">
    <source>
        <dbReference type="SAM" id="SignalP"/>
    </source>
</evidence>
<comment type="caution">
    <text evidence="5">Lacks conserved residue(s) required for the propagation of feature annotation.</text>
</comment>
<comment type="caution">
    <text evidence="8">The sequence shown here is derived from an EMBL/GenBank/DDBJ whole genome shotgun (WGS) entry which is preliminary data.</text>
</comment>
<organism evidence="8 9">
    <name type="scientific">Umbra pygmaea</name>
    <name type="common">Eastern mudminnow</name>
    <dbReference type="NCBI Taxonomy" id="75934"/>
    <lineage>
        <taxon>Eukaryota</taxon>
        <taxon>Metazoa</taxon>
        <taxon>Chordata</taxon>
        <taxon>Craniata</taxon>
        <taxon>Vertebrata</taxon>
        <taxon>Euteleostomi</taxon>
        <taxon>Actinopterygii</taxon>
        <taxon>Neopterygii</taxon>
        <taxon>Teleostei</taxon>
        <taxon>Protacanthopterygii</taxon>
        <taxon>Esociformes</taxon>
        <taxon>Umbridae</taxon>
        <taxon>Umbra</taxon>
    </lineage>
</organism>
<dbReference type="SUPFAM" id="SSF57535">
    <property type="entry name" value="Complement control module/SCR domain"/>
    <property type="match status" value="8"/>
</dbReference>
<dbReference type="PROSITE" id="PS50923">
    <property type="entry name" value="SUSHI"/>
    <property type="match status" value="8"/>
</dbReference>
<feature type="disulfide bond" evidence="5">
    <location>
        <begin position="375"/>
        <end position="402"/>
    </location>
</feature>
<feature type="domain" description="Sushi" evidence="7">
    <location>
        <begin position="86"/>
        <end position="142"/>
    </location>
</feature>
<feature type="disulfide bond" evidence="5">
    <location>
        <begin position="235"/>
        <end position="262"/>
    </location>
</feature>
<evidence type="ECO:0000256" key="4">
    <source>
        <dbReference type="ARBA" id="ARBA00023180"/>
    </source>
</evidence>
<keyword evidence="1 5" id="KW-0768">Sushi</keyword>
<feature type="disulfide bond" evidence="5">
    <location>
        <begin position="306"/>
        <end position="333"/>
    </location>
</feature>
<proteinExistence type="predicted"/>
<dbReference type="Gene3D" id="2.10.70.10">
    <property type="entry name" value="Complement Module, domain 1"/>
    <property type="match status" value="8"/>
</dbReference>
<feature type="signal peptide" evidence="6">
    <location>
        <begin position="1"/>
        <end position="19"/>
    </location>
</feature>
<reference evidence="8 9" key="1">
    <citation type="submission" date="2024-06" db="EMBL/GenBank/DDBJ databases">
        <authorList>
            <person name="Pan Q."/>
            <person name="Wen M."/>
            <person name="Jouanno E."/>
            <person name="Zahm M."/>
            <person name="Klopp C."/>
            <person name="Cabau C."/>
            <person name="Louis A."/>
            <person name="Berthelot C."/>
            <person name="Parey E."/>
            <person name="Roest Crollius H."/>
            <person name="Montfort J."/>
            <person name="Robinson-Rechavi M."/>
            <person name="Bouchez O."/>
            <person name="Lampietro C."/>
            <person name="Lopez Roques C."/>
            <person name="Donnadieu C."/>
            <person name="Postlethwait J."/>
            <person name="Bobe J."/>
            <person name="Verreycken H."/>
            <person name="Guiguen Y."/>
        </authorList>
    </citation>
    <scope>NUCLEOTIDE SEQUENCE [LARGE SCALE GENOMIC DNA]</scope>
    <source>
        <strain evidence="8">Up_M1</strain>
        <tissue evidence="8">Testis</tissue>
    </source>
</reference>
<dbReference type="PANTHER" id="PTHR19325">
    <property type="entry name" value="COMPLEMENT COMPONENT-RELATED SUSHI DOMAIN-CONTAINING"/>
    <property type="match status" value="1"/>
</dbReference>
<keyword evidence="2" id="KW-0677">Repeat</keyword>
<feature type="domain" description="Sushi" evidence="7">
    <location>
        <begin position="342"/>
        <end position="404"/>
    </location>
</feature>
<keyword evidence="6" id="KW-0732">Signal</keyword>
<feature type="domain" description="Sushi" evidence="7">
    <location>
        <begin position="143"/>
        <end position="207"/>
    </location>
</feature>